<feature type="transmembrane region" description="Helical" evidence="2">
    <location>
        <begin position="12"/>
        <end position="30"/>
    </location>
</feature>
<feature type="compositionally biased region" description="Basic and acidic residues" evidence="1">
    <location>
        <begin position="423"/>
        <end position="440"/>
    </location>
</feature>
<reference evidence="3 4" key="1">
    <citation type="submission" date="2016-12" db="EMBL/GenBank/DDBJ databases">
        <authorList>
            <person name="Song W.-J."/>
            <person name="Kurnit D.M."/>
        </authorList>
    </citation>
    <scope>NUCLEOTIDE SEQUENCE [LARGE SCALE GENOMIC DNA]</scope>
    <source>
        <strain evidence="3 4">175</strain>
    </source>
</reference>
<gene>
    <name evidence="3" type="ORF">SAMN02949497_4232</name>
</gene>
<organism evidence="3 4">
    <name type="scientific">Methylomagnum ishizawai</name>
    <dbReference type="NCBI Taxonomy" id="1760988"/>
    <lineage>
        <taxon>Bacteria</taxon>
        <taxon>Pseudomonadati</taxon>
        <taxon>Pseudomonadota</taxon>
        <taxon>Gammaproteobacteria</taxon>
        <taxon>Methylococcales</taxon>
        <taxon>Methylococcaceae</taxon>
        <taxon>Methylomagnum</taxon>
    </lineage>
</organism>
<keyword evidence="2" id="KW-0472">Membrane</keyword>
<name>A0A1Y6D2I3_9GAMM</name>
<feature type="region of interest" description="Disordered" evidence="1">
    <location>
        <begin position="386"/>
        <end position="440"/>
    </location>
</feature>
<dbReference type="Proteomes" id="UP000192923">
    <property type="component" value="Unassembled WGS sequence"/>
</dbReference>
<feature type="compositionally biased region" description="Basic and acidic residues" evidence="1">
    <location>
        <begin position="407"/>
        <end position="416"/>
    </location>
</feature>
<protein>
    <submittedName>
        <fullName evidence="3">Uncharacterized protein</fullName>
    </submittedName>
</protein>
<evidence type="ECO:0000313" key="3">
    <source>
        <dbReference type="EMBL" id="SMF96821.1"/>
    </source>
</evidence>
<dbReference type="STRING" id="1760988.SAMN02949497_4232"/>
<sequence>MFKDQSRFIINAGITIVIILIVVTLIVSLYQIASGDSVTNKANFLQDPEIISVAIGLILSVLFVDRWRSLESKVDSLSTHQQEHLDKIQKFANEQTELKIGQTIDKAEKVSAKLSSISERHPWLDVISERDIIVETESVRGILRTSYSLLREGKYLHLYEYLEYCSRKGTKKDARDDKFALRGTAEDFLEIASFCEVWLEDYALGAEFLTRYIEQMGVNAYVMYPDYIHILLRIGALQTAQKQMYILTKILAREKLYQAWPFIKNPNPISERYRWHAANILSLAYAIIRDYKRSDKYATVARESAYARLFKTQQMLFNAEHLIHLGQFNKAFKILEAVEGPTTSVFDLRDLVLLLEKLGAYEKANLIRKRITDMRILAFGDDGRMAEDGRAPHVPNEGTEVPPQAEGKSDKPEQKQEPSYSHTSHEADSLDKKPETERHR</sequence>
<dbReference type="EMBL" id="FXAM01000001">
    <property type="protein sequence ID" value="SMF96821.1"/>
    <property type="molecule type" value="Genomic_DNA"/>
</dbReference>
<keyword evidence="2" id="KW-0812">Transmembrane</keyword>
<proteinExistence type="predicted"/>
<evidence type="ECO:0000256" key="2">
    <source>
        <dbReference type="SAM" id="Phobius"/>
    </source>
</evidence>
<keyword evidence="4" id="KW-1185">Reference proteome</keyword>
<dbReference type="AlphaFoldDB" id="A0A1Y6D2I3"/>
<accession>A0A1Y6D2I3</accession>
<evidence type="ECO:0000256" key="1">
    <source>
        <dbReference type="SAM" id="MobiDB-lite"/>
    </source>
</evidence>
<evidence type="ECO:0000313" key="4">
    <source>
        <dbReference type="Proteomes" id="UP000192923"/>
    </source>
</evidence>
<dbReference type="RefSeq" id="WP_176225322.1">
    <property type="nucleotide sequence ID" value="NZ_FXAM01000001.1"/>
</dbReference>
<keyword evidence="2" id="KW-1133">Transmembrane helix</keyword>